<name>A0ABT7F6C0_9RHOB</name>
<evidence type="ECO:0000256" key="2">
    <source>
        <dbReference type="ARBA" id="ARBA00023169"/>
    </source>
</evidence>
<comment type="similarity">
    <text evidence="1">Belongs to the bacterial sugar transferase family.</text>
</comment>
<protein>
    <submittedName>
        <fullName evidence="4">WecB/TagA/CpsF family glycosyltransferase</fullName>
    </submittedName>
</protein>
<sequence>MTFVPSFDPSLFSGAPVATAPARAAATHRNAPGTLRVLGLPLVSASTGEVIDHLLQPGRRSRVAFLNAHCGNVMARDPDYADALATADMVLPDGIGVELAARMTGQRLAANLNGTDFTPALLAQAARRGLSVYLLGGRPGVADAAAETLCRRIPGLRIAGTRDGYDGLRDEAAAIAAIRAARPDILLVALGVPAQDLWLARNGARTGARITMGVGALFDFLAGRVRRAPAPIRRARCEWIWRLAMEPRRMARRYLIGNATFMARAAMHALSRRSRADWLQRGLDLLLSAGALTLLAPLALLLMLAIRLDSSGPVLFRQTRIGRDGRPFTMFKFRSMHTDAEARRAALLAQSDREGICFKSRHDPRVTRVGRLLRRFSIDELPQILNVLRGEMSIVGPRPALPEEVAAYPARALGRLRVNPGLTGIWQVSGRAEIGFDKMIDMDLAYAASRSLLLDLMLISMTCRAVIGGRGAY</sequence>
<dbReference type="RefSeq" id="WP_284482845.1">
    <property type="nucleotide sequence ID" value="NZ_JASNJD010000022.1"/>
</dbReference>
<accession>A0ABT7F6C0</accession>
<dbReference type="PANTHER" id="PTHR30576">
    <property type="entry name" value="COLANIC BIOSYNTHESIS UDP-GLUCOSE LIPID CARRIER TRANSFERASE"/>
    <property type="match status" value="1"/>
</dbReference>
<dbReference type="Proteomes" id="UP001243757">
    <property type="component" value="Unassembled WGS sequence"/>
</dbReference>
<dbReference type="CDD" id="cd06533">
    <property type="entry name" value="Glyco_transf_WecG_TagA"/>
    <property type="match status" value="1"/>
</dbReference>
<feature type="domain" description="Bacterial sugar transferase" evidence="3">
    <location>
        <begin position="281"/>
        <end position="467"/>
    </location>
</feature>
<reference evidence="4 5" key="1">
    <citation type="submission" date="2023-05" db="EMBL/GenBank/DDBJ databases">
        <title>Pseudodonghicola sp. nov.</title>
        <authorList>
            <person name="Huang J."/>
        </authorList>
    </citation>
    <scope>NUCLEOTIDE SEQUENCE [LARGE SCALE GENOMIC DNA]</scope>
    <source>
        <strain evidence="4 5">IC7</strain>
    </source>
</reference>
<evidence type="ECO:0000259" key="3">
    <source>
        <dbReference type="Pfam" id="PF02397"/>
    </source>
</evidence>
<dbReference type="InterPro" id="IPR004629">
    <property type="entry name" value="WecG_TagA_CpsF"/>
</dbReference>
<gene>
    <name evidence="4" type="ORF">QO033_20925</name>
</gene>
<dbReference type="InterPro" id="IPR003362">
    <property type="entry name" value="Bact_transf"/>
</dbReference>
<proteinExistence type="inferred from homology"/>
<keyword evidence="5" id="KW-1185">Reference proteome</keyword>
<dbReference type="Pfam" id="PF03808">
    <property type="entry name" value="Glyco_tran_WecG"/>
    <property type="match status" value="1"/>
</dbReference>
<evidence type="ECO:0000313" key="5">
    <source>
        <dbReference type="Proteomes" id="UP001243757"/>
    </source>
</evidence>
<organism evidence="4 5">
    <name type="scientific">Pseudodonghicola flavimaris</name>
    <dbReference type="NCBI Taxonomy" id="3050036"/>
    <lineage>
        <taxon>Bacteria</taxon>
        <taxon>Pseudomonadati</taxon>
        <taxon>Pseudomonadota</taxon>
        <taxon>Alphaproteobacteria</taxon>
        <taxon>Rhodobacterales</taxon>
        <taxon>Paracoccaceae</taxon>
        <taxon>Pseudodonghicola</taxon>
    </lineage>
</organism>
<evidence type="ECO:0000256" key="1">
    <source>
        <dbReference type="ARBA" id="ARBA00006464"/>
    </source>
</evidence>
<dbReference type="EMBL" id="JASNJD010000022">
    <property type="protein sequence ID" value="MDK3020153.1"/>
    <property type="molecule type" value="Genomic_DNA"/>
</dbReference>
<dbReference type="NCBIfam" id="TIGR00696">
    <property type="entry name" value="wecG_tagA_cpsF"/>
    <property type="match status" value="1"/>
</dbReference>
<dbReference type="PANTHER" id="PTHR30576:SF10">
    <property type="entry name" value="SLL5057 PROTEIN"/>
    <property type="match status" value="1"/>
</dbReference>
<comment type="caution">
    <text evidence="4">The sequence shown here is derived from an EMBL/GenBank/DDBJ whole genome shotgun (WGS) entry which is preliminary data.</text>
</comment>
<evidence type="ECO:0000313" key="4">
    <source>
        <dbReference type="EMBL" id="MDK3020153.1"/>
    </source>
</evidence>
<dbReference type="Pfam" id="PF02397">
    <property type="entry name" value="Bac_transf"/>
    <property type="match status" value="1"/>
</dbReference>
<keyword evidence="2" id="KW-0270">Exopolysaccharide synthesis</keyword>